<dbReference type="EMBL" id="CAJHIA010000002">
    <property type="protein sequence ID" value="CAD6439119.1"/>
    <property type="molecule type" value="Genomic_DNA"/>
</dbReference>
<organism evidence="2 3">
    <name type="scientific">Sclerotinia trifoliorum</name>
    <dbReference type="NCBI Taxonomy" id="28548"/>
    <lineage>
        <taxon>Eukaryota</taxon>
        <taxon>Fungi</taxon>
        <taxon>Dikarya</taxon>
        <taxon>Ascomycota</taxon>
        <taxon>Pezizomycotina</taxon>
        <taxon>Leotiomycetes</taxon>
        <taxon>Helotiales</taxon>
        <taxon>Sclerotiniaceae</taxon>
        <taxon>Sclerotinia</taxon>
    </lineage>
</organism>
<gene>
    <name evidence="2" type="ORF">SCLTRI_LOCUS54</name>
</gene>
<evidence type="ECO:0000313" key="2">
    <source>
        <dbReference type="EMBL" id="CAD6439119.1"/>
    </source>
</evidence>
<evidence type="ECO:0000313" key="3">
    <source>
        <dbReference type="Proteomes" id="UP000624404"/>
    </source>
</evidence>
<sequence>MAENQISAQSTSTSSSISPEQTSISDTVKSYSSDLQELKKIVETSTQIVTAENMKETTLEEIVLLASFLYRSDSLKVADQQIQDTLKDFLLRLIEKEQSDMEKTDEYQSPPNQPIPQTHRPHQQLPQPEGHQPTQLICPPSQEVFWQPPVFKRPKQGSLRLPRSKGRNVAQKYQAPRTRSQTLRSED</sequence>
<dbReference type="Proteomes" id="UP000624404">
    <property type="component" value="Unassembled WGS sequence"/>
</dbReference>
<protein>
    <submittedName>
        <fullName evidence="2">84a64e43-8836-4a7e-a1a9-44dbac704193-CDS</fullName>
    </submittedName>
</protein>
<feature type="region of interest" description="Disordered" evidence="1">
    <location>
        <begin position="1"/>
        <end position="29"/>
    </location>
</feature>
<proteinExistence type="predicted"/>
<reference evidence="2" key="1">
    <citation type="submission" date="2020-10" db="EMBL/GenBank/DDBJ databases">
        <authorList>
            <person name="Kusch S."/>
        </authorList>
    </citation>
    <scope>NUCLEOTIDE SEQUENCE</scope>
    <source>
        <strain evidence="2">SwB9</strain>
    </source>
</reference>
<comment type="caution">
    <text evidence="2">The sequence shown here is derived from an EMBL/GenBank/DDBJ whole genome shotgun (WGS) entry which is preliminary data.</text>
</comment>
<keyword evidence="3" id="KW-1185">Reference proteome</keyword>
<evidence type="ECO:0000256" key="1">
    <source>
        <dbReference type="SAM" id="MobiDB-lite"/>
    </source>
</evidence>
<feature type="compositionally biased region" description="Low complexity" evidence="1">
    <location>
        <begin position="1"/>
        <end position="25"/>
    </location>
</feature>
<dbReference type="OrthoDB" id="10450871at2759"/>
<name>A0A8H2VKY1_9HELO</name>
<dbReference type="AlphaFoldDB" id="A0A8H2VKY1"/>
<accession>A0A8H2VKY1</accession>
<feature type="region of interest" description="Disordered" evidence="1">
    <location>
        <begin position="100"/>
        <end position="187"/>
    </location>
</feature>
<feature type="compositionally biased region" description="Polar residues" evidence="1">
    <location>
        <begin position="177"/>
        <end position="187"/>
    </location>
</feature>